<evidence type="ECO:0000313" key="3">
    <source>
        <dbReference type="Proteomes" id="UP001497600"/>
    </source>
</evidence>
<feature type="compositionally biased region" description="Low complexity" evidence="1">
    <location>
        <begin position="96"/>
        <end position="109"/>
    </location>
</feature>
<protein>
    <submittedName>
        <fullName evidence="2">Uncharacterized protein</fullName>
    </submittedName>
</protein>
<gene>
    <name evidence="2" type="ORF">CAAN4_F16754</name>
</gene>
<feature type="region of interest" description="Disordered" evidence="1">
    <location>
        <begin position="92"/>
        <end position="154"/>
    </location>
</feature>
<proteinExistence type="predicted"/>
<dbReference type="Proteomes" id="UP001497600">
    <property type="component" value="Chromosome F"/>
</dbReference>
<evidence type="ECO:0000313" key="2">
    <source>
        <dbReference type="EMBL" id="CAK7914510.1"/>
    </source>
</evidence>
<accession>A0ABP0EG81</accession>
<name>A0ABP0EG81_9ASCO</name>
<organism evidence="2 3">
    <name type="scientific">[Candida] anglica</name>
    <dbReference type="NCBI Taxonomy" id="148631"/>
    <lineage>
        <taxon>Eukaryota</taxon>
        <taxon>Fungi</taxon>
        <taxon>Dikarya</taxon>
        <taxon>Ascomycota</taxon>
        <taxon>Saccharomycotina</taxon>
        <taxon>Pichiomycetes</taxon>
        <taxon>Debaryomycetaceae</taxon>
        <taxon>Kurtzmaniella</taxon>
    </lineage>
</organism>
<sequence>MGSLDAPSASARGQPSRSAPLATLNSSEEEQEPPRQVAHGVPAERLASPAGKGVGSHPTGSVGRSAGPCSGRATAWCSAPLRGDFCSTIPRQRNMASTASGPRSASGAARKPRREGTGNTLRGSQAAPSAPARGEPSPWGSAPLRGDFCSTIPR</sequence>
<keyword evidence="3" id="KW-1185">Reference proteome</keyword>
<feature type="region of interest" description="Disordered" evidence="1">
    <location>
        <begin position="1"/>
        <end position="74"/>
    </location>
</feature>
<evidence type="ECO:0000256" key="1">
    <source>
        <dbReference type="SAM" id="MobiDB-lite"/>
    </source>
</evidence>
<dbReference type="EMBL" id="OZ004258">
    <property type="protein sequence ID" value="CAK7914510.1"/>
    <property type="molecule type" value="Genomic_DNA"/>
</dbReference>
<feature type="compositionally biased region" description="Polar residues" evidence="1">
    <location>
        <begin position="117"/>
        <end position="127"/>
    </location>
</feature>
<reference evidence="2 3" key="1">
    <citation type="submission" date="2024-01" db="EMBL/GenBank/DDBJ databases">
        <authorList>
            <consortium name="Genoscope - CEA"/>
            <person name="William W."/>
        </authorList>
    </citation>
    <scope>NUCLEOTIDE SEQUENCE [LARGE SCALE GENOMIC DNA]</scope>
    <source>
        <strain evidence="2 3">29B2s-10</strain>
    </source>
</reference>